<dbReference type="GO" id="GO:0005351">
    <property type="term" value="F:carbohydrate:proton symporter activity"/>
    <property type="evidence" value="ECO:0007669"/>
    <property type="project" value="TreeGrafter"/>
</dbReference>
<organism evidence="6 7">
    <name type="scientific">Fusarium anthophilum</name>
    <dbReference type="NCBI Taxonomy" id="48485"/>
    <lineage>
        <taxon>Eukaryota</taxon>
        <taxon>Fungi</taxon>
        <taxon>Dikarya</taxon>
        <taxon>Ascomycota</taxon>
        <taxon>Pezizomycotina</taxon>
        <taxon>Sordariomycetes</taxon>
        <taxon>Hypocreomycetidae</taxon>
        <taxon>Hypocreales</taxon>
        <taxon>Nectriaceae</taxon>
        <taxon>Fusarium</taxon>
        <taxon>Fusarium fujikuroi species complex</taxon>
    </lineage>
</organism>
<comment type="subcellular location">
    <subcellularLocation>
        <location evidence="1">Membrane</location>
        <topology evidence="1">Multi-pass membrane protein</topology>
    </subcellularLocation>
</comment>
<reference evidence="6 7" key="1">
    <citation type="journal article" date="2020" name="BMC Genomics">
        <title>Correction to: Identification and distribution of gene clusters required for synthesis of sphingolipid metabolism inhibitors in diverse species of the filamentous fungus Fusarium.</title>
        <authorList>
            <person name="Kim H.S."/>
            <person name="Lohmar J.M."/>
            <person name="Busman M."/>
            <person name="Brown D.W."/>
            <person name="Naumann T.A."/>
            <person name="Divon H.H."/>
            <person name="Lysoe E."/>
            <person name="Uhlig S."/>
            <person name="Proctor R.H."/>
        </authorList>
    </citation>
    <scope>NUCLEOTIDE SEQUENCE [LARGE SCALE GENOMIC DNA]</scope>
    <source>
        <strain evidence="6 7">NRRL 25214</strain>
    </source>
</reference>
<feature type="transmembrane region" description="Helical" evidence="5">
    <location>
        <begin position="149"/>
        <end position="172"/>
    </location>
</feature>
<dbReference type="InterPro" id="IPR036259">
    <property type="entry name" value="MFS_trans_sf"/>
</dbReference>
<dbReference type="PANTHER" id="PTHR48022">
    <property type="entry name" value="PLASTIDIC GLUCOSE TRANSPORTER 4"/>
    <property type="match status" value="1"/>
</dbReference>
<dbReference type="AlphaFoldDB" id="A0A8H4ZBG2"/>
<accession>A0A8H4ZBG2</accession>
<protein>
    <submittedName>
        <fullName evidence="6">Uncharacterized protein</fullName>
    </submittedName>
</protein>
<evidence type="ECO:0000256" key="3">
    <source>
        <dbReference type="ARBA" id="ARBA00022989"/>
    </source>
</evidence>
<evidence type="ECO:0000256" key="4">
    <source>
        <dbReference type="ARBA" id="ARBA00023136"/>
    </source>
</evidence>
<dbReference type="Gene3D" id="1.20.1250.20">
    <property type="entry name" value="MFS general substrate transporter like domains"/>
    <property type="match status" value="2"/>
</dbReference>
<dbReference type="GO" id="GO:0016020">
    <property type="term" value="C:membrane"/>
    <property type="evidence" value="ECO:0007669"/>
    <property type="project" value="UniProtKB-SubCell"/>
</dbReference>
<gene>
    <name evidence="6" type="ORF">FANTH_8191</name>
</gene>
<dbReference type="InterPro" id="IPR005828">
    <property type="entry name" value="MFS_sugar_transport-like"/>
</dbReference>
<evidence type="ECO:0000313" key="7">
    <source>
        <dbReference type="Proteomes" id="UP000573603"/>
    </source>
</evidence>
<evidence type="ECO:0000256" key="5">
    <source>
        <dbReference type="SAM" id="Phobius"/>
    </source>
</evidence>
<keyword evidence="7" id="KW-1185">Reference proteome</keyword>
<feature type="transmembrane region" description="Helical" evidence="5">
    <location>
        <begin position="245"/>
        <end position="264"/>
    </location>
</feature>
<keyword evidence="2 5" id="KW-0812">Transmembrane</keyword>
<dbReference type="Pfam" id="PF00083">
    <property type="entry name" value="Sugar_tr"/>
    <property type="match status" value="1"/>
</dbReference>
<keyword evidence="4 5" id="KW-0472">Membrane</keyword>
<name>A0A8H4ZBG2_9HYPO</name>
<evidence type="ECO:0000256" key="1">
    <source>
        <dbReference type="ARBA" id="ARBA00004141"/>
    </source>
</evidence>
<comment type="caution">
    <text evidence="6">The sequence shown here is derived from an EMBL/GenBank/DDBJ whole genome shotgun (WGS) entry which is preliminary data.</text>
</comment>
<dbReference type="EMBL" id="JABEVY010000190">
    <property type="protein sequence ID" value="KAF5243611.1"/>
    <property type="molecule type" value="Genomic_DNA"/>
</dbReference>
<dbReference type="SUPFAM" id="SSF103473">
    <property type="entry name" value="MFS general substrate transporter"/>
    <property type="match status" value="1"/>
</dbReference>
<feature type="transmembrane region" description="Helical" evidence="5">
    <location>
        <begin position="68"/>
        <end position="88"/>
    </location>
</feature>
<evidence type="ECO:0000313" key="6">
    <source>
        <dbReference type="EMBL" id="KAF5243611.1"/>
    </source>
</evidence>
<proteinExistence type="predicted"/>
<dbReference type="Proteomes" id="UP000573603">
    <property type="component" value="Unassembled WGS sequence"/>
</dbReference>
<evidence type="ECO:0000256" key="2">
    <source>
        <dbReference type="ARBA" id="ARBA00022692"/>
    </source>
</evidence>
<sequence>MFLISRSIIGFDLVFANAYALMLIGKLAHPKGQQVITSLCQTSWYIGAILAAWMIFGTFSNSWRIPSLLQAAPSLLPITCVFAFPSLLDGSAQMVAVKNLFNEYHNTAAGKATIAMLFPFYFFYNLAFNPVHYSYHVEVLAYSIRAKSLASHFFGIASNFISTTVNPIALQILAWKFYFIYVTWLTIELAIVWKLLVRGPSLEAIAAAFEGHTTAVEHDSRALKQKKSEEDSLILGRMLEVSAQLVVHLTIVNVLAVVSTAYYANKY</sequence>
<dbReference type="InterPro" id="IPR050360">
    <property type="entry name" value="MFS_Sugar_Transporters"/>
</dbReference>
<feature type="transmembrane region" description="Helical" evidence="5">
    <location>
        <begin position="108"/>
        <end position="128"/>
    </location>
</feature>
<keyword evidence="3 5" id="KW-1133">Transmembrane helix</keyword>
<dbReference type="PANTHER" id="PTHR48022:SF64">
    <property type="entry name" value="MAJOR FACILITATOR SUPERFAMILY (MFS) PROFILE DOMAIN-CONTAINING PROTEIN"/>
    <property type="match status" value="1"/>
</dbReference>
<feature type="transmembrane region" description="Helical" evidence="5">
    <location>
        <begin position="7"/>
        <end position="29"/>
    </location>
</feature>
<feature type="transmembrane region" description="Helical" evidence="5">
    <location>
        <begin position="178"/>
        <end position="197"/>
    </location>
</feature>
<feature type="transmembrane region" description="Helical" evidence="5">
    <location>
        <begin position="35"/>
        <end position="56"/>
    </location>
</feature>